<evidence type="ECO:0000259" key="1">
    <source>
        <dbReference type="PROSITE" id="PS50994"/>
    </source>
</evidence>
<accession>A0A4Y2A8K8</accession>
<feature type="domain" description="Integrase catalytic" evidence="1">
    <location>
        <begin position="1"/>
        <end position="126"/>
    </location>
</feature>
<dbReference type="SUPFAM" id="SSF53098">
    <property type="entry name" value="Ribonuclease H-like"/>
    <property type="match status" value="1"/>
</dbReference>
<dbReference type="PROSITE" id="PS50994">
    <property type="entry name" value="INTEGRASE"/>
    <property type="match status" value="1"/>
</dbReference>
<dbReference type="GO" id="GO:0015074">
    <property type="term" value="P:DNA integration"/>
    <property type="evidence" value="ECO:0007669"/>
    <property type="project" value="InterPro"/>
</dbReference>
<dbReference type="InterPro" id="IPR036397">
    <property type="entry name" value="RNaseH_sf"/>
</dbReference>
<dbReference type="PANTHER" id="PTHR37984:SF15">
    <property type="entry name" value="INTEGRASE CATALYTIC DOMAIN-CONTAINING PROTEIN"/>
    <property type="match status" value="1"/>
</dbReference>
<organism evidence="2 3">
    <name type="scientific">Araneus ventricosus</name>
    <name type="common">Orbweaver spider</name>
    <name type="synonym">Epeira ventricosa</name>
    <dbReference type="NCBI Taxonomy" id="182803"/>
    <lineage>
        <taxon>Eukaryota</taxon>
        <taxon>Metazoa</taxon>
        <taxon>Ecdysozoa</taxon>
        <taxon>Arthropoda</taxon>
        <taxon>Chelicerata</taxon>
        <taxon>Arachnida</taxon>
        <taxon>Araneae</taxon>
        <taxon>Araneomorphae</taxon>
        <taxon>Entelegynae</taxon>
        <taxon>Araneoidea</taxon>
        <taxon>Araneidae</taxon>
        <taxon>Araneus</taxon>
    </lineage>
</organism>
<comment type="caution">
    <text evidence="2">The sequence shown here is derived from an EMBL/GenBank/DDBJ whole genome shotgun (WGS) entry which is preliminary data.</text>
</comment>
<proteinExistence type="predicted"/>
<evidence type="ECO:0000313" key="2">
    <source>
        <dbReference type="EMBL" id="GBL76152.1"/>
    </source>
</evidence>
<dbReference type="OrthoDB" id="10030726at2759"/>
<dbReference type="InterPro" id="IPR012337">
    <property type="entry name" value="RNaseH-like_sf"/>
</dbReference>
<keyword evidence="3" id="KW-1185">Reference proteome</keyword>
<dbReference type="EMBL" id="BGPR01000009">
    <property type="protein sequence ID" value="GBL76152.1"/>
    <property type="molecule type" value="Genomic_DNA"/>
</dbReference>
<name>A0A4Y2A8K8_ARAVE</name>
<dbReference type="InterPro" id="IPR050951">
    <property type="entry name" value="Retrovirus_Pol_polyprotein"/>
</dbReference>
<dbReference type="Gene3D" id="3.30.420.10">
    <property type="entry name" value="Ribonuclease H-like superfamily/Ribonuclease H"/>
    <property type="match status" value="1"/>
</dbReference>
<dbReference type="InterPro" id="IPR001584">
    <property type="entry name" value="Integrase_cat-core"/>
</dbReference>
<protein>
    <recommendedName>
        <fullName evidence="1">Integrase catalytic domain-containing protein</fullName>
    </recommendedName>
</protein>
<dbReference type="GO" id="GO:0003676">
    <property type="term" value="F:nucleic acid binding"/>
    <property type="evidence" value="ECO:0007669"/>
    <property type="project" value="InterPro"/>
</dbReference>
<reference evidence="2 3" key="1">
    <citation type="journal article" date="2019" name="Sci. Rep.">
        <title>Orb-weaving spider Araneus ventricosus genome elucidates the spidroin gene catalogue.</title>
        <authorList>
            <person name="Kono N."/>
            <person name="Nakamura H."/>
            <person name="Ohtoshi R."/>
            <person name="Moran D.A.P."/>
            <person name="Shinohara A."/>
            <person name="Yoshida Y."/>
            <person name="Fujiwara M."/>
            <person name="Mori M."/>
            <person name="Tomita M."/>
            <person name="Arakawa K."/>
        </authorList>
    </citation>
    <scope>NUCLEOTIDE SEQUENCE [LARGE SCALE GENOMIC DNA]</scope>
</reference>
<dbReference type="Proteomes" id="UP000499080">
    <property type="component" value="Unassembled WGS sequence"/>
</dbReference>
<sequence length="126" mass="14618">MALDILEPFPVTSKGNRYVLVLIDYFIKWPEAIPIPDQEALTVLEELIRSWISHYGEPMILYSDESTNFNSALFTVLFKLLGIRLERQHYSPSPMAWSRGLIERLTGANLNHLYLFRIIRLTGIHT</sequence>
<dbReference type="PANTHER" id="PTHR37984">
    <property type="entry name" value="PROTEIN CBG26694"/>
    <property type="match status" value="1"/>
</dbReference>
<dbReference type="AlphaFoldDB" id="A0A4Y2A8K8"/>
<evidence type="ECO:0000313" key="3">
    <source>
        <dbReference type="Proteomes" id="UP000499080"/>
    </source>
</evidence>
<gene>
    <name evidence="2" type="ORF">AVEN_234435_1</name>
</gene>